<gene>
    <name evidence="1" type="ORF">BRADI_2g17675v3</name>
</gene>
<evidence type="ECO:0000313" key="1">
    <source>
        <dbReference type="EMBL" id="PNT70776.1"/>
    </source>
</evidence>
<dbReference type="EnsemblPlants" id="PNT70776">
    <property type="protein sequence ID" value="PNT70776"/>
    <property type="gene ID" value="BRADI_2g17675v3"/>
</dbReference>
<dbReference type="Proteomes" id="UP000008810">
    <property type="component" value="Chromosome 2"/>
</dbReference>
<keyword evidence="3" id="KW-1185">Reference proteome</keyword>
<evidence type="ECO:0000313" key="3">
    <source>
        <dbReference type="Proteomes" id="UP000008810"/>
    </source>
</evidence>
<protein>
    <submittedName>
        <fullName evidence="1 2">Uncharacterized protein</fullName>
    </submittedName>
</protein>
<dbReference type="AlphaFoldDB" id="A0A2K2D914"/>
<name>A0A2K2D914_BRADI</name>
<dbReference type="Gramene" id="PNT70776">
    <property type="protein sequence ID" value="PNT70776"/>
    <property type="gene ID" value="BRADI_2g17675v3"/>
</dbReference>
<sequence length="103" mass="11265">MPSKTTVVPKGHMMASHDLIVFPNTYTFTRNVLPVVVGDVPAGSETRETISSSTFSASVRERAHTGCAGVLTSHEQREQACAGSNKCLEFRFRSELTDVDLYT</sequence>
<reference evidence="1" key="2">
    <citation type="submission" date="2017-06" db="EMBL/GenBank/DDBJ databases">
        <title>WGS assembly of Brachypodium distachyon.</title>
        <authorList>
            <consortium name="The International Brachypodium Initiative"/>
            <person name="Lucas S."/>
            <person name="Harmon-Smith M."/>
            <person name="Lail K."/>
            <person name="Tice H."/>
            <person name="Grimwood J."/>
            <person name="Bruce D."/>
            <person name="Barry K."/>
            <person name="Shu S."/>
            <person name="Lindquist E."/>
            <person name="Wang M."/>
            <person name="Pitluck S."/>
            <person name="Vogel J.P."/>
            <person name="Garvin D.F."/>
            <person name="Mockler T.C."/>
            <person name="Schmutz J."/>
            <person name="Rokhsar D."/>
            <person name="Bevan M.W."/>
        </authorList>
    </citation>
    <scope>NUCLEOTIDE SEQUENCE</scope>
    <source>
        <strain evidence="1">Bd21</strain>
    </source>
</reference>
<dbReference type="InParanoid" id="A0A2K2D914"/>
<evidence type="ECO:0000313" key="2">
    <source>
        <dbReference type="EnsemblPlants" id="PNT70776"/>
    </source>
</evidence>
<dbReference type="EMBL" id="CM000881">
    <property type="protein sequence ID" value="PNT70776.1"/>
    <property type="molecule type" value="Genomic_DNA"/>
</dbReference>
<organism evidence="1">
    <name type="scientific">Brachypodium distachyon</name>
    <name type="common">Purple false brome</name>
    <name type="synonym">Trachynia distachya</name>
    <dbReference type="NCBI Taxonomy" id="15368"/>
    <lineage>
        <taxon>Eukaryota</taxon>
        <taxon>Viridiplantae</taxon>
        <taxon>Streptophyta</taxon>
        <taxon>Embryophyta</taxon>
        <taxon>Tracheophyta</taxon>
        <taxon>Spermatophyta</taxon>
        <taxon>Magnoliopsida</taxon>
        <taxon>Liliopsida</taxon>
        <taxon>Poales</taxon>
        <taxon>Poaceae</taxon>
        <taxon>BOP clade</taxon>
        <taxon>Pooideae</taxon>
        <taxon>Stipodae</taxon>
        <taxon>Brachypodieae</taxon>
        <taxon>Brachypodium</taxon>
    </lineage>
</organism>
<reference evidence="1 2" key="1">
    <citation type="journal article" date="2010" name="Nature">
        <title>Genome sequencing and analysis of the model grass Brachypodium distachyon.</title>
        <authorList>
            <consortium name="International Brachypodium Initiative"/>
        </authorList>
    </citation>
    <scope>NUCLEOTIDE SEQUENCE [LARGE SCALE GENOMIC DNA]</scope>
    <source>
        <strain evidence="1 2">Bd21</strain>
    </source>
</reference>
<proteinExistence type="predicted"/>
<reference evidence="2" key="3">
    <citation type="submission" date="2018-08" db="UniProtKB">
        <authorList>
            <consortium name="EnsemblPlants"/>
        </authorList>
    </citation>
    <scope>IDENTIFICATION</scope>
    <source>
        <strain evidence="2">cv. Bd21</strain>
    </source>
</reference>
<accession>A0A2K2D914</accession>